<gene>
    <name evidence="1" type="ORF">M378DRAFT_804495</name>
</gene>
<accession>A0A0C2VZZ4</accession>
<evidence type="ECO:0000313" key="1">
    <source>
        <dbReference type="EMBL" id="KIL54417.1"/>
    </source>
</evidence>
<dbReference type="Gene3D" id="3.50.50.60">
    <property type="entry name" value="FAD/NAD(P)-binding domain"/>
    <property type="match status" value="1"/>
</dbReference>
<reference evidence="1 2" key="1">
    <citation type="submission" date="2014-04" db="EMBL/GenBank/DDBJ databases">
        <title>Evolutionary Origins and Diversification of the Mycorrhizal Mutualists.</title>
        <authorList>
            <consortium name="DOE Joint Genome Institute"/>
            <consortium name="Mycorrhizal Genomics Consortium"/>
            <person name="Kohler A."/>
            <person name="Kuo A."/>
            <person name="Nagy L.G."/>
            <person name="Floudas D."/>
            <person name="Copeland A."/>
            <person name="Barry K.W."/>
            <person name="Cichocki N."/>
            <person name="Veneault-Fourrey C."/>
            <person name="LaButti K."/>
            <person name="Lindquist E.A."/>
            <person name="Lipzen A."/>
            <person name="Lundell T."/>
            <person name="Morin E."/>
            <person name="Murat C."/>
            <person name="Riley R."/>
            <person name="Ohm R."/>
            <person name="Sun H."/>
            <person name="Tunlid A."/>
            <person name="Henrissat B."/>
            <person name="Grigoriev I.V."/>
            <person name="Hibbett D.S."/>
            <person name="Martin F."/>
        </authorList>
    </citation>
    <scope>NUCLEOTIDE SEQUENCE [LARGE SCALE GENOMIC DNA]</scope>
    <source>
        <strain evidence="1 2">Koide BX008</strain>
    </source>
</reference>
<dbReference type="OrthoDB" id="361797at2759"/>
<dbReference type="EMBL" id="KN818758">
    <property type="protein sequence ID" value="KIL54417.1"/>
    <property type="molecule type" value="Genomic_DNA"/>
</dbReference>
<name>A0A0C2VZZ4_AMAMK</name>
<dbReference type="InterPro" id="IPR036188">
    <property type="entry name" value="FAD/NAD-bd_sf"/>
</dbReference>
<keyword evidence="2" id="KW-1185">Reference proteome</keyword>
<dbReference type="InParanoid" id="A0A0C2VZZ4"/>
<evidence type="ECO:0000313" key="2">
    <source>
        <dbReference type="Proteomes" id="UP000054549"/>
    </source>
</evidence>
<dbReference type="Proteomes" id="UP000054549">
    <property type="component" value="Unassembled WGS sequence"/>
</dbReference>
<organism evidence="1 2">
    <name type="scientific">Amanita muscaria (strain Koide BX008)</name>
    <dbReference type="NCBI Taxonomy" id="946122"/>
    <lineage>
        <taxon>Eukaryota</taxon>
        <taxon>Fungi</taxon>
        <taxon>Dikarya</taxon>
        <taxon>Basidiomycota</taxon>
        <taxon>Agaricomycotina</taxon>
        <taxon>Agaricomycetes</taxon>
        <taxon>Agaricomycetidae</taxon>
        <taxon>Agaricales</taxon>
        <taxon>Pluteineae</taxon>
        <taxon>Amanitaceae</taxon>
        <taxon>Amanita</taxon>
    </lineage>
</organism>
<dbReference type="STRING" id="946122.A0A0C2VZZ4"/>
<proteinExistence type="predicted"/>
<sequence length="109" mass="12247">MILSKQFQRLLSKQGLKFKLNTKVLSAEKKDGKVYLRAEAAKGGKEETVSVDFLTRYFTDPCTLSQAAGINLDNRSPITVSVMLPSVPCWHTKPTRKVSISCYAIYFRS</sequence>
<dbReference type="AlphaFoldDB" id="A0A0C2VZZ4"/>
<protein>
    <submittedName>
        <fullName evidence="1">Uncharacterized protein</fullName>
    </submittedName>
</protein>
<dbReference type="HOGENOM" id="CLU_2183273_0_0_1"/>